<comment type="subcellular location">
    <subcellularLocation>
        <location evidence="1 10">Nucleus</location>
    </subcellularLocation>
</comment>
<evidence type="ECO:0000313" key="12">
    <source>
        <dbReference type="EMBL" id="KAA8589223.1"/>
    </source>
</evidence>
<dbReference type="FunFam" id="1.20.58.1710:FF:000001">
    <property type="entry name" value="Mediator of RNA polymerase II transcription subunit 8"/>
    <property type="match status" value="1"/>
</dbReference>
<keyword evidence="7 10" id="KW-0539">Nucleus</keyword>
<dbReference type="AlphaFoldDB" id="A0A5J5D865"/>
<evidence type="ECO:0000256" key="5">
    <source>
        <dbReference type="ARBA" id="ARBA00023159"/>
    </source>
</evidence>
<dbReference type="Proteomes" id="UP000327493">
    <property type="component" value="Chromosome 9"/>
</dbReference>
<dbReference type="PANTHER" id="PTHR13074">
    <property type="entry name" value="MEDIATOR OF RNA POLYMERASE II TRANSCRIPTION SUBUNIT 8"/>
    <property type="match status" value="1"/>
</dbReference>
<comment type="subunit">
    <text evidence="10">Component of the Mediator complex.</text>
</comment>
<evidence type="ECO:0000256" key="3">
    <source>
        <dbReference type="ARBA" id="ARBA00020637"/>
    </source>
</evidence>
<feature type="compositionally biased region" description="Low complexity" evidence="11">
    <location>
        <begin position="273"/>
        <end position="284"/>
    </location>
</feature>
<comment type="function">
    <text evidence="8">Component of the Mediator complex, a coactivator involved in the regulated transcription of nearly all RNA polymerase II-dependent genes. Mediator functions as a bridge to convey information from gene-specific regulatory proteins to the basal RNA polymerase II transcription machinery. Mediator is recruited to promoters by direct interactions with regulatory proteins and serves as a scaffold for the assembly of a functional preinitiation complex with RNA polymerase II and the general transcription factors. May play a role as a target recruitment subunit in E3 ubiquitin-protein ligase complexes and thus in ubiquitination and subsequent proteasomal degradation of target proteins.</text>
</comment>
<sequence length="312" mass="34336">MSQGANENLDYMWVCVDILPQYVEESEDVGAVLRIAKKKKSKQRACTAREITMWGQHSQREEKQLEAAVESLISRVAHVKNALHSFIYKLENEYERLTWPSVLDNFALLSGQLNTINKLLKNEKTPSFRNQVIIPLLLSPDRDEDLAKLTEQRVPVFSHEIVPDYLRTKPDPEKQIQTLNKLCSNLLEKLNNPRDERDAESAAIRQNKPSFNPADTNALVGAVAFGKGLSKCRPPGPVAPGHPGQGPMMSGGPTLQQVTIGGGSSQQAGMGGPVAPQQQGQPGRRPGDLGKMPSSIKTNIKSASGSMHPYNR</sequence>
<accession>A0A5J5D865</accession>
<gene>
    <name evidence="10" type="primary">MED8</name>
    <name evidence="12" type="ORF">FQN60_012588</name>
</gene>
<protein>
    <recommendedName>
        <fullName evidence="3 10">Mediator of RNA polymerase II transcription subunit 8</fullName>
    </recommendedName>
    <alternativeName>
        <fullName evidence="9 10">Mediator complex subunit 8</fullName>
    </alternativeName>
</protein>
<keyword evidence="4 10" id="KW-0805">Transcription regulation</keyword>
<evidence type="ECO:0000256" key="7">
    <source>
        <dbReference type="ARBA" id="ARBA00023242"/>
    </source>
</evidence>
<reference evidence="12 13" key="1">
    <citation type="submission" date="2019-08" db="EMBL/GenBank/DDBJ databases">
        <title>A chromosome-level genome assembly, high-density linkage maps, and genome scans reveal the genomic architecture of hybrid incompatibilities underlying speciation via character displacement in darters (Percidae: Etheostominae).</title>
        <authorList>
            <person name="Moran R.L."/>
            <person name="Catchen J.M."/>
            <person name="Fuller R.C."/>
        </authorList>
    </citation>
    <scope>NUCLEOTIDE SEQUENCE [LARGE SCALE GENOMIC DNA]</scope>
    <source>
        <strain evidence="12">EspeVRDwgs_2016</strain>
        <tissue evidence="12">Muscle</tissue>
    </source>
</reference>
<organism evidence="12 13">
    <name type="scientific">Etheostoma spectabile</name>
    <name type="common">orangethroat darter</name>
    <dbReference type="NCBI Taxonomy" id="54343"/>
    <lineage>
        <taxon>Eukaryota</taxon>
        <taxon>Metazoa</taxon>
        <taxon>Chordata</taxon>
        <taxon>Craniata</taxon>
        <taxon>Vertebrata</taxon>
        <taxon>Euteleostomi</taxon>
        <taxon>Actinopterygii</taxon>
        <taxon>Neopterygii</taxon>
        <taxon>Teleostei</taxon>
        <taxon>Neoteleostei</taxon>
        <taxon>Acanthomorphata</taxon>
        <taxon>Eupercaria</taxon>
        <taxon>Perciformes</taxon>
        <taxon>Percoidei</taxon>
        <taxon>Percidae</taxon>
        <taxon>Etheostomatinae</taxon>
        <taxon>Etheostoma</taxon>
    </lineage>
</organism>
<comment type="similarity">
    <text evidence="2 10">Belongs to the Mediator complex subunit 8 family.</text>
</comment>
<feature type="region of interest" description="Disordered" evidence="11">
    <location>
        <begin position="233"/>
        <end position="312"/>
    </location>
</feature>
<evidence type="ECO:0000256" key="9">
    <source>
        <dbReference type="ARBA" id="ARBA00031261"/>
    </source>
</evidence>
<feature type="compositionally biased region" description="Polar residues" evidence="11">
    <location>
        <begin position="295"/>
        <end position="305"/>
    </location>
</feature>
<evidence type="ECO:0000256" key="1">
    <source>
        <dbReference type="ARBA" id="ARBA00004123"/>
    </source>
</evidence>
<dbReference type="EMBL" id="VOFY01000009">
    <property type="protein sequence ID" value="KAA8589223.1"/>
    <property type="molecule type" value="Genomic_DNA"/>
</dbReference>
<dbReference type="PANTHER" id="PTHR13074:SF9">
    <property type="entry name" value="MEDIATOR OF RNA POLYMERASE II TRANSCRIPTION SUBUNIT 8"/>
    <property type="match status" value="1"/>
</dbReference>
<feature type="compositionally biased region" description="Gly residues" evidence="11">
    <location>
        <begin position="260"/>
        <end position="272"/>
    </location>
</feature>
<keyword evidence="5 10" id="KW-0010">Activator</keyword>
<dbReference type="InterPro" id="IPR019364">
    <property type="entry name" value="Mediatior_Med8_fun/met"/>
</dbReference>
<evidence type="ECO:0000256" key="8">
    <source>
        <dbReference type="ARBA" id="ARBA00025248"/>
    </source>
</evidence>
<evidence type="ECO:0000256" key="6">
    <source>
        <dbReference type="ARBA" id="ARBA00023163"/>
    </source>
</evidence>
<keyword evidence="6 10" id="KW-0804">Transcription</keyword>
<dbReference type="GO" id="GO:0016592">
    <property type="term" value="C:mediator complex"/>
    <property type="evidence" value="ECO:0007669"/>
    <property type="project" value="InterPro"/>
</dbReference>
<dbReference type="Gene3D" id="1.20.58.1710">
    <property type="match status" value="1"/>
</dbReference>
<dbReference type="GO" id="GO:0000978">
    <property type="term" value="F:RNA polymerase II cis-regulatory region sequence-specific DNA binding"/>
    <property type="evidence" value="ECO:0007669"/>
    <property type="project" value="TreeGrafter"/>
</dbReference>
<evidence type="ECO:0000256" key="2">
    <source>
        <dbReference type="ARBA" id="ARBA00005716"/>
    </source>
</evidence>
<evidence type="ECO:0000313" key="13">
    <source>
        <dbReference type="Proteomes" id="UP000327493"/>
    </source>
</evidence>
<dbReference type="Pfam" id="PF10232">
    <property type="entry name" value="Med8"/>
    <property type="match status" value="1"/>
</dbReference>
<evidence type="ECO:0000256" key="4">
    <source>
        <dbReference type="ARBA" id="ARBA00023015"/>
    </source>
</evidence>
<feature type="region of interest" description="Disordered" evidence="11">
    <location>
        <begin position="192"/>
        <end position="215"/>
    </location>
</feature>
<evidence type="ECO:0000256" key="11">
    <source>
        <dbReference type="SAM" id="MobiDB-lite"/>
    </source>
</evidence>
<dbReference type="GO" id="GO:0006357">
    <property type="term" value="P:regulation of transcription by RNA polymerase II"/>
    <property type="evidence" value="ECO:0007669"/>
    <property type="project" value="InterPro"/>
</dbReference>
<evidence type="ECO:0000256" key="10">
    <source>
        <dbReference type="RuleBase" id="RU364144"/>
    </source>
</evidence>
<dbReference type="GO" id="GO:0003712">
    <property type="term" value="F:transcription coregulator activity"/>
    <property type="evidence" value="ECO:0007669"/>
    <property type="project" value="InterPro"/>
</dbReference>
<keyword evidence="13" id="KW-1185">Reference proteome</keyword>
<comment type="caution">
    <text evidence="12">The sequence shown here is derived from an EMBL/GenBank/DDBJ whole genome shotgun (WGS) entry which is preliminary data.</text>
</comment>
<dbReference type="GO" id="GO:0070847">
    <property type="term" value="C:core mediator complex"/>
    <property type="evidence" value="ECO:0007669"/>
    <property type="project" value="TreeGrafter"/>
</dbReference>
<name>A0A5J5D865_9PERO</name>
<proteinExistence type="inferred from homology"/>